<dbReference type="InterPro" id="IPR046890">
    <property type="entry name" value="YLATT"/>
</dbReference>
<name>A0A327JGE1_9HYPH</name>
<dbReference type="AlphaFoldDB" id="A0A327JGE1"/>
<evidence type="ECO:0000313" key="4">
    <source>
        <dbReference type="EMBL" id="RAI25477.1"/>
    </source>
</evidence>
<feature type="region of interest" description="Disordered" evidence="1">
    <location>
        <begin position="145"/>
        <end position="165"/>
    </location>
</feature>
<evidence type="ECO:0000313" key="5">
    <source>
        <dbReference type="Proteomes" id="UP000249299"/>
    </source>
</evidence>
<reference evidence="4 5" key="1">
    <citation type="submission" date="2017-07" db="EMBL/GenBank/DDBJ databases">
        <title>Draft Genome Sequences of Select Purple Nonsulfur Bacteria.</title>
        <authorList>
            <person name="Lasarre B."/>
            <person name="Mckinlay J.B."/>
        </authorList>
    </citation>
    <scope>NUCLEOTIDE SEQUENCE [LARGE SCALE GENOMIC DNA]</scope>
    <source>
        <strain evidence="4 5">DSM 11290</strain>
    </source>
</reference>
<protein>
    <recommendedName>
        <fullName evidence="3">YEATS-Like-Associating Three TM domain-containing protein</fullName>
    </recommendedName>
</protein>
<keyword evidence="2" id="KW-0812">Transmembrane</keyword>
<proteinExistence type="predicted"/>
<feature type="transmembrane region" description="Helical" evidence="2">
    <location>
        <begin position="49"/>
        <end position="71"/>
    </location>
</feature>
<evidence type="ECO:0000256" key="1">
    <source>
        <dbReference type="SAM" id="MobiDB-lite"/>
    </source>
</evidence>
<dbReference type="EMBL" id="NPEV01000046">
    <property type="protein sequence ID" value="RAI25477.1"/>
    <property type="molecule type" value="Genomic_DNA"/>
</dbReference>
<keyword evidence="2" id="KW-1133">Transmembrane helix</keyword>
<keyword evidence="5" id="KW-1185">Reference proteome</keyword>
<evidence type="ECO:0000259" key="3">
    <source>
        <dbReference type="Pfam" id="PF20303"/>
    </source>
</evidence>
<gene>
    <name evidence="4" type="ORF">CH339_17815</name>
</gene>
<feature type="domain" description="YEATS-Like-Associating Three TM" evidence="3">
    <location>
        <begin position="10"/>
        <end position="135"/>
    </location>
</feature>
<evidence type="ECO:0000256" key="2">
    <source>
        <dbReference type="SAM" id="Phobius"/>
    </source>
</evidence>
<sequence length="252" mass="26511">MFAVNQLVGLLAMIVAGAIGGYVGAILSRLSPPDDADGTALASISVRESAFAGIAAAFVVPVFLAIASMGAQQSLIANVFQPMALDCTGAPDAGICRGFVPSLLLVIAFCIVVGASYRAFFAGISKRLLDALNDKVKDLNQEVEKLGEEEDVETPTTAKQPPNAKVLPDDESAVLNALIEKPRTRRAVGAIAMERKMPPPQVEQALSNLVGLGLAEELASTTKPGSKRFRVDVDALSSRVTKDLTTDKIYVK</sequence>
<dbReference type="Pfam" id="PF20303">
    <property type="entry name" value="YLATT"/>
    <property type="match status" value="1"/>
</dbReference>
<feature type="transmembrane region" description="Helical" evidence="2">
    <location>
        <begin position="6"/>
        <end position="28"/>
    </location>
</feature>
<accession>A0A327JGE1</accession>
<feature type="transmembrane region" description="Helical" evidence="2">
    <location>
        <begin position="99"/>
        <end position="120"/>
    </location>
</feature>
<organism evidence="4 5">
    <name type="scientific">Rhodobium orientis</name>
    <dbReference type="NCBI Taxonomy" id="34017"/>
    <lineage>
        <taxon>Bacteria</taxon>
        <taxon>Pseudomonadati</taxon>
        <taxon>Pseudomonadota</taxon>
        <taxon>Alphaproteobacteria</taxon>
        <taxon>Hyphomicrobiales</taxon>
        <taxon>Rhodobiaceae</taxon>
        <taxon>Rhodobium</taxon>
    </lineage>
</organism>
<keyword evidence="2" id="KW-0472">Membrane</keyword>
<dbReference type="Proteomes" id="UP000249299">
    <property type="component" value="Unassembled WGS sequence"/>
</dbReference>
<comment type="caution">
    <text evidence="4">The sequence shown here is derived from an EMBL/GenBank/DDBJ whole genome shotgun (WGS) entry which is preliminary data.</text>
</comment>